<organism evidence="7 8">
    <name type="scientific">Paenibacillus eucommiae</name>
    <dbReference type="NCBI Taxonomy" id="1355755"/>
    <lineage>
        <taxon>Bacteria</taxon>
        <taxon>Bacillati</taxon>
        <taxon>Bacillota</taxon>
        <taxon>Bacilli</taxon>
        <taxon>Bacillales</taxon>
        <taxon>Paenibacillaceae</taxon>
        <taxon>Paenibacillus</taxon>
    </lineage>
</organism>
<feature type="transmembrane region" description="Helical" evidence="5">
    <location>
        <begin position="73"/>
        <end position="93"/>
    </location>
</feature>
<dbReference type="PANTHER" id="PTHR36974">
    <property type="entry name" value="MEMBRANE PROTEIN-RELATED"/>
    <property type="match status" value="1"/>
</dbReference>
<feature type="transmembrane region" description="Helical" evidence="5">
    <location>
        <begin position="113"/>
        <end position="131"/>
    </location>
</feature>
<evidence type="ECO:0000256" key="1">
    <source>
        <dbReference type="ARBA" id="ARBA00004141"/>
    </source>
</evidence>
<keyword evidence="4 5" id="KW-0472">Membrane</keyword>
<dbReference type="EMBL" id="JAGGLB010000005">
    <property type="protein sequence ID" value="MBP1990475.1"/>
    <property type="molecule type" value="Genomic_DNA"/>
</dbReference>
<evidence type="ECO:0000256" key="4">
    <source>
        <dbReference type="ARBA" id="ARBA00023136"/>
    </source>
</evidence>
<dbReference type="Pfam" id="PF07291">
    <property type="entry name" value="MauE"/>
    <property type="match status" value="1"/>
</dbReference>
<feature type="transmembrane region" description="Helical" evidence="5">
    <location>
        <begin position="49"/>
        <end position="66"/>
    </location>
</feature>
<keyword evidence="3 5" id="KW-1133">Transmembrane helix</keyword>
<dbReference type="PANTHER" id="PTHR36974:SF1">
    <property type="entry name" value="DOXX FAMILY MEMBRANE PROTEIN"/>
    <property type="match status" value="1"/>
</dbReference>
<comment type="subcellular location">
    <subcellularLocation>
        <location evidence="1">Membrane</location>
        <topology evidence="1">Multi-pass membrane protein</topology>
    </subcellularLocation>
</comment>
<keyword evidence="8" id="KW-1185">Reference proteome</keyword>
<proteinExistence type="predicted"/>
<evidence type="ECO:0000256" key="2">
    <source>
        <dbReference type="ARBA" id="ARBA00022692"/>
    </source>
</evidence>
<accession>A0ABS4ITM9</accession>
<dbReference type="Proteomes" id="UP001519287">
    <property type="component" value="Unassembled WGS sequence"/>
</dbReference>
<evidence type="ECO:0000259" key="6">
    <source>
        <dbReference type="Pfam" id="PF07291"/>
    </source>
</evidence>
<protein>
    <submittedName>
        <fullName evidence="7">Membrane protein</fullName>
    </submittedName>
</protein>
<evidence type="ECO:0000256" key="5">
    <source>
        <dbReference type="SAM" id="Phobius"/>
    </source>
</evidence>
<feature type="transmembrane region" description="Helical" evidence="5">
    <location>
        <begin position="12"/>
        <end position="29"/>
    </location>
</feature>
<comment type="caution">
    <text evidence="7">The sequence shown here is derived from an EMBL/GenBank/DDBJ whole genome shotgun (WGS) entry which is preliminary data.</text>
</comment>
<evidence type="ECO:0000313" key="7">
    <source>
        <dbReference type="EMBL" id="MBP1990475.1"/>
    </source>
</evidence>
<keyword evidence="2 5" id="KW-0812">Transmembrane</keyword>
<evidence type="ECO:0000313" key="8">
    <source>
        <dbReference type="Proteomes" id="UP001519287"/>
    </source>
</evidence>
<reference evidence="7 8" key="1">
    <citation type="submission" date="2021-03" db="EMBL/GenBank/DDBJ databases">
        <title>Genomic Encyclopedia of Type Strains, Phase IV (KMG-IV): sequencing the most valuable type-strain genomes for metagenomic binning, comparative biology and taxonomic classification.</title>
        <authorList>
            <person name="Goeker M."/>
        </authorList>
    </citation>
    <scope>NUCLEOTIDE SEQUENCE [LARGE SCALE GENOMIC DNA]</scope>
    <source>
        <strain evidence="7 8">DSM 26048</strain>
    </source>
</reference>
<name>A0ABS4ITM9_9BACL</name>
<evidence type="ECO:0000256" key="3">
    <source>
        <dbReference type="ARBA" id="ARBA00022989"/>
    </source>
</evidence>
<sequence length="135" mass="15463">MKILQTTVPRFIALLIFALFFIYAGIGHFRQAAGFAEMLPDFVPLKVTIIYITGILEILLALFLVIPGTRRRAGLWTAIYLVLIFPANIYAAIEHIPAPGQTETDPTLLWIRLLFQPLLIWWVIWCSRLPANNKW</sequence>
<feature type="domain" description="Methylamine utilisation protein MauE" evidence="6">
    <location>
        <begin position="12"/>
        <end position="91"/>
    </location>
</feature>
<dbReference type="InterPro" id="IPR009908">
    <property type="entry name" value="Methylamine_util_MauE"/>
</dbReference>
<gene>
    <name evidence="7" type="ORF">J2Z66_002081</name>
</gene>
<dbReference type="RefSeq" id="WP_209971251.1">
    <property type="nucleotide sequence ID" value="NZ_JAGGLB010000005.1"/>
</dbReference>